<dbReference type="RefSeq" id="XP_052120858.1">
    <property type="nucleotide sequence ID" value="XM_052264898.1"/>
</dbReference>
<dbReference type="GO" id="GO:0008270">
    <property type="term" value="F:zinc ion binding"/>
    <property type="evidence" value="ECO:0007669"/>
    <property type="project" value="UniProtKB-KW"/>
</dbReference>
<evidence type="ECO:0000313" key="6">
    <source>
        <dbReference type="Proteomes" id="UP000504606"/>
    </source>
</evidence>
<keyword evidence="6" id="KW-1185">Reference proteome</keyword>
<proteinExistence type="predicted"/>
<dbReference type="PANTHER" id="PTHR22791:SF6">
    <property type="entry name" value="RING-TYPE DOMAIN-CONTAINING PROTEIN"/>
    <property type="match status" value="1"/>
</dbReference>
<organism evidence="6 7">
    <name type="scientific">Frankliniella occidentalis</name>
    <name type="common">Western flower thrips</name>
    <name type="synonym">Euthrips occidentalis</name>
    <dbReference type="NCBI Taxonomy" id="133901"/>
    <lineage>
        <taxon>Eukaryota</taxon>
        <taxon>Metazoa</taxon>
        <taxon>Ecdysozoa</taxon>
        <taxon>Arthropoda</taxon>
        <taxon>Hexapoda</taxon>
        <taxon>Insecta</taxon>
        <taxon>Pterygota</taxon>
        <taxon>Neoptera</taxon>
        <taxon>Paraneoptera</taxon>
        <taxon>Thysanoptera</taxon>
        <taxon>Terebrantia</taxon>
        <taxon>Thripoidea</taxon>
        <taxon>Thripidae</taxon>
        <taxon>Frankliniella</taxon>
    </lineage>
</organism>
<dbReference type="PANTHER" id="PTHR22791">
    <property type="entry name" value="RING-TYPE DOMAIN-CONTAINING PROTEIN"/>
    <property type="match status" value="1"/>
</dbReference>
<dbReference type="InterPro" id="IPR017907">
    <property type="entry name" value="Znf_RING_CS"/>
</dbReference>
<dbReference type="KEGG" id="foc:127748952"/>
<feature type="domain" description="RING-type" evidence="5">
    <location>
        <begin position="3"/>
        <end position="44"/>
    </location>
</feature>
<dbReference type="GO" id="GO:0061630">
    <property type="term" value="F:ubiquitin protein ligase activity"/>
    <property type="evidence" value="ECO:0007669"/>
    <property type="project" value="TreeGrafter"/>
</dbReference>
<evidence type="ECO:0000256" key="1">
    <source>
        <dbReference type="ARBA" id="ARBA00022723"/>
    </source>
</evidence>
<dbReference type="InterPro" id="IPR013083">
    <property type="entry name" value="Znf_RING/FYVE/PHD"/>
</dbReference>
<name>A0A9C6WY53_FRAOC</name>
<dbReference type="InterPro" id="IPR051435">
    <property type="entry name" value="RING_finger_E3_ubiq-ligases"/>
</dbReference>
<evidence type="ECO:0000256" key="3">
    <source>
        <dbReference type="ARBA" id="ARBA00022833"/>
    </source>
</evidence>
<keyword evidence="1" id="KW-0479">Metal-binding</keyword>
<evidence type="ECO:0000313" key="7">
    <source>
        <dbReference type="RefSeq" id="XP_052120858.1"/>
    </source>
</evidence>
<dbReference type="PROSITE" id="PS00518">
    <property type="entry name" value="ZF_RING_1"/>
    <property type="match status" value="1"/>
</dbReference>
<evidence type="ECO:0000259" key="5">
    <source>
        <dbReference type="PROSITE" id="PS50089"/>
    </source>
</evidence>
<reference evidence="7" key="1">
    <citation type="submission" date="2025-08" db="UniProtKB">
        <authorList>
            <consortium name="RefSeq"/>
        </authorList>
    </citation>
    <scope>IDENTIFICATION</scope>
    <source>
        <tissue evidence="7">Whole organism</tissue>
    </source>
</reference>
<evidence type="ECO:0000256" key="4">
    <source>
        <dbReference type="PROSITE-ProRule" id="PRU00175"/>
    </source>
</evidence>
<sequence length="71" mass="7992">MECNICFEAYDLEVRVPKTVVPCGHPVCLPCLQRVGRQQCPSCREPFTVRPASLPNNFSVIDLMENQGKAR</sequence>
<evidence type="ECO:0000256" key="2">
    <source>
        <dbReference type="ARBA" id="ARBA00022771"/>
    </source>
</evidence>
<dbReference type="SMART" id="SM00184">
    <property type="entry name" value="RING"/>
    <property type="match status" value="1"/>
</dbReference>
<dbReference type="AlphaFoldDB" id="A0A9C6WY53"/>
<dbReference type="PROSITE" id="PS50089">
    <property type="entry name" value="ZF_RING_2"/>
    <property type="match status" value="1"/>
</dbReference>
<dbReference type="Gene3D" id="3.30.40.10">
    <property type="entry name" value="Zinc/RING finger domain, C3HC4 (zinc finger)"/>
    <property type="match status" value="1"/>
</dbReference>
<protein>
    <submittedName>
        <fullName evidence="7">RING finger protein 224-like</fullName>
    </submittedName>
</protein>
<dbReference type="SUPFAM" id="SSF57850">
    <property type="entry name" value="RING/U-box"/>
    <property type="match status" value="1"/>
</dbReference>
<dbReference type="Proteomes" id="UP000504606">
    <property type="component" value="Unplaced"/>
</dbReference>
<dbReference type="GeneID" id="127748952"/>
<dbReference type="InterPro" id="IPR001841">
    <property type="entry name" value="Znf_RING"/>
</dbReference>
<gene>
    <name evidence="7" type="primary">LOC127748952</name>
</gene>
<accession>A0A9C6WY53</accession>
<keyword evidence="3" id="KW-0862">Zinc</keyword>
<dbReference type="GO" id="GO:0016567">
    <property type="term" value="P:protein ubiquitination"/>
    <property type="evidence" value="ECO:0007669"/>
    <property type="project" value="TreeGrafter"/>
</dbReference>
<dbReference type="Pfam" id="PF14634">
    <property type="entry name" value="zf-RING_5"/>
    <property type="match status" value="1"/>
</dbReference>
<keyword evidence="2 4" id="KW-0863">Zinc-finger</keyword>